<accession>W9R7M0</accession>
<sequence>MENDTPHHIDLPHCSVRKAIIPPPSCEVAVPWASPTAVTASSSKSHGIATYHID</sequence>
<organism evidence="1 2">
    <name type="scientific">Morus notabilis</name>
    <dbReference type="NCBI Taxonomy" id="981085"/>
    <lineage>
        <taxon>Eukaryota</taxon>
        <taxon>Viridiplantae</taxon>
        <taxon>Streptophyta</taxon>
        <taxon>Embryophyta</taxon>
        <taxon>Tracheophyta</taxon>
        <taxon>Spermatophyta</taxon>
        <taxon>Magnoliopsida</taxon>
        <taxon>eudicotyledons</taxon>
        <taxon>Gunneridae</taxon>
        <taxon>Pentapetalae</taxon>
        <taxon>rosids</taxon>
        <taxon>fabids</taxon>
        <taxon>Rosales</taxon>
        <taxon>Moraceae</taxon>
        <taxon>Moreae</taxon>
        <taxon>Morus</taxon>
    </lineage>
</organism>
<protein>
    <submittedName>
        <fullName evidence="1">Uncharacterized protein</fullName>
    </submittedName>
</protein>
<evidence type="ECO:0000313" key="2">
    <source>
        <dbReference type="Proteomes" id="UP000030645"/>
    </source>
</evidence>
<reference evidence="2" key="1">
    <citation type="submission" date="2013-01" db="EMBL/GenBank/DDBJ databases">
        <title>Draft Genome Sequence of a Mulberry Tree, Morus notabilis C.K. Schneid.</title>
        <authorList>
            <person name="He N."/>
            <person name="Zhao S."/>
        </authorList>
    </citation>
    <scope>NUCLEOTIDE SEQUENCE</scope>
</reference>
<evidence type="ECO:0000313" key="1">
    <source>
        <dbReference type="EMBL" id="EXB75241.1"/>
    </source>
</evidence>
<keyword evidence="2" id="KW-1185">Reference proteome</keyword>
<gene>
    <name evidence="1" type="ORF">L484_026023</name>
</gene>
<dbReference type="AlphaFoldDB" id="W9R7M0"/>
<name>W9R7M0_9ROSA</name>
<dbReference type="EMBL" id="KE344673">
    <property type="protein sequence ID" value="EXB75241.1"/>
    <property type="molecule type" value="Genomic_DNA"/>
</dbReference>
<dbReference type="Proteomes" id="UP000030645">
    <property type="component" value="Unassembled WGS sequence"/>
</dbReference>
<proteinExistence type="predicted"/>